<organism evidence="5 6">
    <name type="scientific">Nocardioides panacihumi</name>
    <dbReference type="NCBI Taxonomy" id="400774"/>
    <lineage>
        <taxon>Bacteria</taxon>
        <taxon>Bacillati</taxon>
        <taxon>Actinomycetota</taxon>
        <taxon>Actinomycetes</taxon>
        <taxon>Propionibacteriales</taxon>
        <taxon>Nocardioidaceae</taxon>
        <taxon>Nocardioides</taxon>
    </lineage>
</organism>
<dbReference type="PIRSF" id="PIRSF001112">
    <property type="entry name" value="Epoxide_hydrolase"/>
    <property type="match status" value="1"/>
</dbReference>
<evidence type="ECO:0000313" key="5">
    <source>
        <dbReference type="EMBL" id="GAA1947859.1"/>
    </source>
</evidence>
<dbReference type="PANTHER" id="PTHR21661:SF35">
    <property type="entry name" value="EPOXIDE HYDROLASE"/>
    <property type="match status" value="1"/>
</dbReference>
<evidence type="ECO:0000256" key="1">
    <source>
        <dbReference type="ARBA" id="ARBA00010088"/>
    </source>
</evidence>
<dbReference type="SUPFAM" id="SSF53474">
    <property type="entry name" value="alpha/beta-Hydrolases"/>
    <property type="match status" value="1"/>
</dbReference>
<proteinExistence type="inferred from homology"/>
<evidence type="ECO:0000259" key="4">
    <source>
        <dbReference type="Pfam" id="PF06441"/>
    </source>
</evidence>
<gene>
    <name evidence="5" type="ORF">GCM10009798_03740</name>
</gene>
<dbReference type="PANTHER" id="PTHR21661">
    <property type="entry name" value="EPOXIDE HYDROLASE 1-RELATED"/>
    <property type="match status" value="1"/>
</dbReference>
<dbReference type="InterPro" id="IPR029058">
    <property type="entry name" value="AB_hydrolase_fold"/>
</dbReference>
<dbReference type="Gene3D" id="3.40.50.1820">
    <property type="entry name" value="alpha/beta hydrolase"/>
    <property type="match status" value="1"/>
</dbReference>
<dbReference type="GO" id="GO:0016787">
    <property type="term" value="F:hydrolase activity"/>
    <property type="evidence" value="ECO:0007669"/>
    <property type="project" value="UniProtKB-KW"/>
</dbReference>
<dbReference type="InterPro" id="IPR016292">
    <property type="entry name" value="Epoxide_hydrolase"/>
</dbReference>
<feature type="domain" description="Epoxide hydrolase N-terminal" evidence="4">
    <location>
        <begin position="11"/>
        <end position="116"/>
    </location>
</feature>
<keyword evidence="2" id="KW-0058">Aromatic hydrocarbons catabolism</keyword>
<dbReference type="EMBL" id="BAAAPB010000001">
    <property type="protein sequence ID" value="GAA1947859.1"/>
    <property type="molecule type" value="Genomic_DNA"/>
</dbReference>
<dbReference type="Pfam" id="PF06441">
    <property type="entry name" value="EHN"/>
    <property type="match status" value="1"/>
</dbReference>
<protein>
    <submittedName>
        <fullName evidence="5">Epoxide hydrolase</fullName>
    </submittedName>
</protein>
<keyword evidence="3 5" id="KW-0378">Hydrolase</keyword>
<dbReference type="InterPro" id="IPR010497">
    <property type="entry name" value="Epoxide_hydro_N"/>
</dbReference>
<name>A0ABN2QCB0_9ACTN</name>
<dbReference type="RefSeq" id="WP_344041829.1">
    <property type="nucleotide sequence ID" value="NZ_BAAAPB010000001.1"/>
</dbReference>
<evidence type="ECO:0000256" key="2">
    <source>
        <dbReference type="ARBA" id="ARBA00022797"/>
    </source>
</evidence>
<sequence length="395" mass="43514">MEQRAAPGAAITPFRPEFADAQVADLRRRIADARWPATETVADWSQGVPSAYLRDLVGHWSDAYDWDAANARLQRLPQFTTEIDGLSIHFAYLRSPDPTARPLVLTHGWPGSYLEFLDVAAPLADPQAHGGDPSDAFHVVIPSLPGFGFSGHPQVAGWGAERIADAWVELMQRLGYSRFYAQGGDMGYVVSTALARRHPEQVRAIHLNFWVSGPEPEAELTGFGELTEDEHRYVAKAHHLWSSGVAYATLQSSKPQTIGYSLADSPVGQCAWIVEKFHGWTDNTGLPESAIDRDRILDNVGLYWFQNLGASAARLYWESTNAAVADHSAVTVPSGYTVYPGEILAASERWARLRLPGLRYYAQAPAGGHFAAMEQPEIFAADVRRAFRVIEEDAS</sequence>
<dbReference type="PRINTS" id="PR00412">
    <property type="entry name" value="EPOXHYDRLASE"/>
</dbReference>
<evidence type="ECO:0000256" key="3">
    <source>
        <dbReference type="ARBA" id="ARBA00022801"/>
    </source>
</evidence>
<dbReference type="Proteomes" id="UP001500571">
    <property type="component" value="Unassembled WGS sequence"/>
</dbReference>
<dbReference type="InterPro" id="IPR000639">
    <property type="entry name" value="Epox_hydrolase-like"/>
</dbReference>
<accession>A0ABN2QCB0</accession>
<comment type="similarity">
    <text evidence="1">Belongs to the peptidase S33 family.</text>
</comment>
<comment type="caution">
    <text evidence="5">The sequence shown here is derived from an EMBL/GenBank/DDBJ whole genome shotgun (WGS) entry which is preliminary data.</text>
</comment>
<evidence type="ECO:0000313" key="6">
    <source>
        <dbReference type="Proteomes" id="UP001500571"/>
    </source>
</evidence>
<keyword evidence="6" id="KW-1185">Reference proteome</keyword>
<reference evidence="5 6" key="1">
    <citation type="journal article" date="2019" name="Int. J. Syst. Evol. Microbiol.">
        <title>The Global Catalogue of Microorganisms (GCM) 10K type strain sequencing project: providing services to taxonomists for standard genome sequencing and annotation.</title>
        <authorList>
            <consortium name="The Broad Institute Genomics Platform"/>
            <consortium name="The Broad Institute Genome Sequencing Center for Infectious Disease"/>
            <person name="Wu L."/>
            <person name="Ma J."/>
        </authorList>
    </citation>
    <scope>NUCLEOTIDE SEQUENCE [LARGE SCALE GENOMIC DNA]</scope>
    <source>
        <strain evidence="5 6">JCM 15309</strain>
    </source>
</reference>